<name>A0A2U2PBI7_9SPHI</name>
<gene>
    <name evidence="1" type="ORF">DDR33_20240</name>
</gene>
<protein>
    <submittedName>
        <fullName evidence="1">Uncharacterized protein</fullName>
    </submittedName>
</protein>
<dbReference type="Proteomes" id="UP000245647">
    <property type="component" value="Unassembled WGS sequence"/>
</dbReference>
<accession>A0A2U2PBI7</accession>
<organism evidence="1 2">
    <name type="scientific">Pararcticibacter amylolyticus</name>
    <dbReference type="NCBI Taxonomy" id="2173175"/>
    <lineage>
        <taxon>Bacteria</taxon>
        <taxon>Pseudomonadati</taxon>
        <taxon>Bacteroidota</taxon>
        <taxon>Sphingobacteriia</taxon>
        <taxon>Sphingobacteriales</taxon>
        <taxon>Sphingobacteriaceae</taxon>
        <taxon>Pararcticibacter</taxon>
    </lineage>
</organism>
<reference evidence="1 2" key="1">
    <citation type="submission" date="2018-04" db="EMBL/GenBank/DDBJ databases">
        <title>Pedobacter chongqingensis sp. nov., isolated from a rottenly hemp rope.</title>
        <authorList>
            <person name="Cai Y."/>
        </authorList>
    </citation>
    <scope>NUCLEOTIDE SEQUENCE [LARGE SCALE GENOMIC DNA]</scope>
    <source>
        <strain evidence="1 2">FJ4-8</strain>
    </source>
</reference>
<sequence length="66" mass="7685">MTDVHEYISRVSHSVFTCPCCNAPLDYVQLLNDEKRIQEDFFVCEECGSRIESVFVEDEDVPAFYD</sequence>
<proteinExistence type="predicted"/>
<dbReference type="EMBL" id="QEAS01000020">
    <property type="protein sequence ID" value="PWG78766.1"/>
    <property type="molecule type" value="Genomic_DNA"/>
</dbReference>
<keyword evidence="2" id="KW-1185">Reference proteome</keyword>
<dbReference type="AlphaFoldDB" id="A0A2U2PBI7"/>
<evidence type="ECO:0000313" key="2">
    <source>
        <dbReference type="Proteomes" id="UP000245647"/>
    </source>
</evidence>
<evidence type="ECO:0000313" key="1">
    <source>
        <dbReference type="EMBL" id="PWG78766.1"/>
    </source>
</evidence>
<comment type="caution">
    <text evidence="1">The sequence shown here is derived from an EMBL/GenBank/DDBJ whole genome shotgun (WGS) entry which is preliminary data.</text>
</comment>